<comment type="caution">
    <text evidence="1">The sequence shown here is derived from an EMBL/GenBank/DDBJ whole genome shotgun (WGS) entry which is preliminary data.</text>
</comment>
<keyword evidence="2" id="KW-1185">Reference proteome</keyword>
<accession>A0A494WXY6</accession>
<proteinExistence type="predicted"/>
<evidence type="ECO:0000313" key="2">
    <source>
        <dbReference type="Proteomes" id="UP000271256"/>
    </source>
</evidence>
<organism evidence="1 2">
    <name type="scientific">Desulfofundulus salinus</name>
    <dbReference type="NCBI Taxonomy" id="2419843"/>
    <lineage>
        <taxon>Bacteria</taxon>
        <taxon>Bacillati</taxon>
        <taxon>Bacillota</taxon>
        <taxon>Clostridia</taxon>
        <taxon>Eubacteriales</taxon>
        <taxon>Peptococcaceae</taxon>
        <taxon>Desulfofundulus</taxon>
    </lineage>
</organism>
<protein>
    <submittedName>
        <fullName evidence="1">Uncharacterized protein</fullName>
    </submittedName>
</protein>
<dbReference type="EMBL" id="RBWE01000001">
    <property type="protein sequence ID" value="RKO65737.1"/>
    <property type="molecule type" value="Genomic_DNA"/>
</dbReference>
<dbReference type="Proteomes" id="UP000271256">
    <property type="component" value="Unassembled WGS sequence"/>
</dbReference>
<gene>
    <name evidence="1" type="ORF">D7024_01310</name>
</gene>
<evidence type="ECO:0000313" key="1">
    <source>
        <dbReference type="EMBL" id="RKO65737.1"/>
    </source>
</evidence>
<dbReference type="AlphaFoldDB" id="A0A494WXY6"/>
<reference evidence="1 2" key="1">
    <citation type="submission" date="2018-10" db="EMBL/GenBank/DDBJ databases">
        <authorList>
            <person name="Grouzdev D.S."/>
            <person name="Krutkina M.S."/>
            <person name="Tourova T.P."/>
            <person name="Nazina T.N."/>
        </authorList>
    </citation>
    <scope>NUCLEOTIDE SEQUENCE [LARGE SCALE GENOMIC DNA]</scope>
    <source>
        <strain evidence="1 2">435</strain>
    </source>
</reference>
<name>A0A494WXY6_9FIRM</name>
<sequence>MGRAAGGPPFMLMKLVKVWYDEYAESPREWSNLGTMVCFHRRYCLGDRHDFHTPDEFREWVSKEVGWHNIVILPLYIYDHGRITMNTTGFSCPWDSSQVGWIYVTKARLREEFGVKRVTRDVLRRTEEILHAEVETYDQYLRGEIYGFSAYEIVGGNIVEIDSCGGFYGDRPEENGMLEYVPDELREPLRAAGLLHDGLVVTEAGDELEAGRELRNYLWERGLLPGCVLEKCSALRELCVI</sequence>